<evidence type="ECO:0000313" key="2">
    <source>
        <dbReference type="Proteomes" id="UP000000588"/>
    </source>
</evidence>
<dbReference type="HOGENOM" id="CLU_3121079_0_0_10"/>
<dbReference type="Proteomes" id="UP000000588">
    <property type="component" value="Chromosome"/>
</dbReference>
<dbReference type="AlphaFoldDB" id="Q7MX61"/>
<name>Q7MX61_PORGI</name>
<dbReference type="EnsemblBacteria" id="AAQ65564">
    <property type="protein sequence ID" value="AAQ65564"/>
    <property type="gene ID" value="PG_0354"/>
</dbReference>
<sequence>MLAKSDPPQKTVSGQKQKRELLIPFEAFIKPSPALPLLLGNTYYEMKRRR</sequence>
<accession>Q7MX61</accession>
<dbReference type="EMBL" id="AE015924">
    <property type="protein sequence ID" value="AAQ65564.1"/>
    <property type="molecule type" value="Genomic_DNA"/>
</dbReference>
<organism evidence="1 2">
    <name type="scientific">Porphyromonas gingivalis (strain ATCC BAA-308 / W83)</name>
    <dbReference type="NCBI Taxonomy" id="242619"/>
    <lineage>
        <taxon>Bacteria</taxon>
        <taxon>Pseudomonadati</taxon>
        <taxon>Bacteroidota</taxon>
        <taxon>Bacteroidia</taxon>
        <taxon>Bacteroidales</taxon>
        <taxon>Porphyromonadaceae</taxon>
        <taxon>Porphyromonas</taxon>
    </lineage>
</organism>
<keyword evidence="2" id="KW-1185">Reference proteome</keyword>
<evidence type="ECO:0000313" key="1">
    <source>
        <dbReference type="EMBL" id="AAQ65564.1"/>
    </source>
</evidence>
<gene>
    <name evidence="1" type="ordered locus">PG_0354</name>
</gene>
<dbReference type="KEGG" id="pgi:PG_0354"/>
<reference evidence="1 2" key="1">
    <citation type="journal article" date="2003" name="J. Bacteriol.">
        <title>Complete genome sequence of the oral pathogenic bacterium Porphyromonas gingivalis strain W83.</title>
        <authorList>
            <person name="Nelson K."/>
            <person name="Fleishmann R."/>
            <person name="DeBoy R."/>
            <person name="Paulsen I."/>
            <person name="Fouts D."/>
            <person name="Eisen J."/>
            <person name="Daugherty S."/>
            <person name="Dodson R."/>
            <person name="Durkin A."/>
            <person name="Gwinn M."/>
            <person name="Haft D."/>
            <person name="Kolonay J."/>
            <person name="Nelson W."/>
            <person name="White O."/>
            <person name="Mason T."/>
            <person name="Tallon L."/>
            <person name="Gray J."/>
            <person name="Granger D."/>
            <person name="Tettelin H."/>
            <person name="Dong H."/>
            <person name="Galvin J."/>
            <person name="Duncan M."/>
            <person name="Dewhirst F."/>
            <person name="Fraser C."/>
        </authorList>
    </citation>
    <scope>NUCLEOTIDE SEQUENCE [LARGE SCALE GENOMIC DNA]</scope>
    <source>
        <strain evidence="2">ATCC BAA-308 / W83</strain>
    </source>
</reference>
<proteinExistence type="predicted"/>
<protein>
    <submittedName>
        <fullName evidence="1">Uncharacterized protein</fullName>
    </submittedName>
</protein>